<gene>
    <name evidence="2" type="ORF">B0A49_05410</name>
</gene>
<dbReference type="InterPro" id="IPR022024">
    <property type="entry name" value="DUF3602"/>
</dbReference>
<feature type="compositionally biased region" description="Polar residues" evidence="1">
    <location>
        <begin position="1"/>
        <end position="16"/>
    </location>
</feature>
<name>A0A4U0X300_9PEZI</name>
<evidence type="ECO:0000256" key="1">
    <source>
        <dbReference type="SAM" id="MobiDB-lite"/>
    </source>
</evidence>
<accession>A0A4U0X300</accession>
<evidence type="ECO:0000313" key="2">
    <source>
        <dbReference type="EMBL" id="TKA68705.1"/>
    </source>
</evidence>
<dbReference type="EMBL" id="NAJN01000793">
    <property type="protein sequence ID" value="TKA68705.1"/>
    <property type="molecule type" value="Genomic_DNA"/>
</dbReference>
<dbReference type="Proteomes" id="UP000308768">
    <property type="component" value="Unassembled WGS sequence"/>
</dbReference>
<evidence type="ECO:0000313" key="3">
    <source>
        <dbReference type="Proteomes" id="UP000308768"/>
    </source>
</evidence>
<dbReference type="AlphaFoldDB" id="A0A4U0X300"/>
<dbReference type="PANTHER" id="PTHR34693">
    <property type="entry name" value="PROTEIN PAR32"/>
    <property type="match status" value="1"/>
</dbReference>
<dbReference type="PANTHER" id="PTHR34693:SF1">
    <property type="entry name" value="PROTEIN PAR32"/>
    <property type="match status" value="1"/>
</dbReference>
<comment type="caution">
    <text evidence="2">The sequence shown here is derived from an EMBL/GenBank/DDBJ whole genome shotgun (WGS) entry which is preliminary data.</text>
</comment>
<feature type="region of interest" description="Disordered" evidence="1">
    <location>
        <begin position="1"/>
        <end position="168"/>
    </location>
</feature>
<reference evidence="2 3" key="1">
    <citation type="submission" date="2017-03" db="EMBL/GenBank/DDBJ databases">
        <title>Genomes of endolithic fungi from Antarctica.</title>
        <authorList>
            <person name="Coleine C."/>
            <person name="Masonjones S."/>
            <person name="Stajich J.E."/>
        </authorList>
    </citation>
    <scope>NUCLEOTIDE SEQUENCE [LARGE SCALE GENOMIC DNA]</scope>
    <source>
        <strain evidence="2 3">CCFEE 5187</strain>
    </source>
</reference>
<feature type="compositionally biased region" description="Basic and acidic residues" evidence="1">
    <location>
        <begin position="159"/>
        <end position="168"/>
    </location>
</feature>
<feature type="compositionally biased region" description="Basic and acidic residues" evidence="1">
    <location>
        <begin position="105"/>
        <end position="122"/>
    </location>
</feature>
<sequence>MSRTVGQGEGSVNRNMSHGRGGAGNFGKPRPDAIPHADELITPTIKSSTYTTGRGGTGNMAKNDPDFPEMARASQDVVGTVQREPEGNFHYGRGGAANVAQPSDEEARLAREKNTERRKSLVDGKSGGKILDVGNVGNAGKKEEPKGLAQKGKNMFENMIRRGSDAKK</sequence>
<feature type="compositionally biased region" description="Basic and acidic residues" evidence="1">
    <location>
        <begin position="29"/>
        <end position="39"/>
    </location>
</feature>
<organism evidence="2 3">
    <name type="scientific">Cryomyces minteri</name>
    <dbReference type="NCBI Taxonomy" id="331657"/>
    <lineage>
        <taxon>Eukaryota</taxon>
        <taxon>Fungi</taxon>
        <taxon>Dikarya</taxon>
        <taxon>Ascomycota</taxon>
        <taxon>Pezizomycotina</taxon>
        <taxon>Dothideomycetes</taxon>
        <taxon>Dothideomycetes incertae sedis</taxon>
        <taxon>Cryomyces</taxon>
    </lineage>
</organism>
<dbReference type="Pfam" id="PF12223">
    <property type="entry name" value="DUF3602"/>
    <property type="match status" value="1"/>
</dbReference>
<proteinExistence type="predicted"/>
<dbReference type="InterPro" id="IPR053203">
    <property type="entry name" value="Cisplatin_resist-associated"/>
</dbReference>
<dbReference type="OrthoDB" id="3063476at2759"/>
<keyword evidence="3" id="KW-1185">Reference proteome</keyword>
<protein>
    <submittedName>
        <fullName evidence="2">Uncharacterized protein</fullName>
    </submittedName>
</protein>